<reference evidence="5 6" key="1">
    <citation type="submission" date="2023-07" db="EMBL/GenBank/DDBJ databases">
        <title>Sequencing the genomes of 1000 actinobacteria strains.</title>
        <authorList>
            <person name="Klenk H.-P."/>
        </authorList>
    </citation>
    <scope>NUCLEOTIDE SEQUENCE [LARGE SCALE GENOMIC DNA]</scope>
    <source>
        <strain evidence="5 6">DSM 44711</strain>
    </source>
</reference>
<dbReference type="Gene3D" id="1.10.45.10">
    <property type="entry name" value="Vanillyl-alcohol Oxidase, Chain A, domain 4"/>
    <property type="match status" value="1"/>
</dbReference>
<dbReference type="Pfam" id="PF09129">
    <property type="entry name" value="Chol_subst-bind"/>
    <property type="match status" value="1"/>
</dbReference>
<proteinExistence type="predicted"/>
<dbReference type="GO" id="GO:0071949">
    <property type="term" value="F:FAD binding"/>
    <property type="evidence" value="ECO:0007669"/>
    <property type="project" value="InterPro"/>
</dbReference>
<dbReference type="InterPro" id="IPR036318">
    <property type="entry name" value="FAD-bd_PCMH-like_sf"/>
</dbReference>
<dbReference type="Proteomes" id="UP001183629">
    <property type="component" value="Unassembled WGS sequence"/>
</dbReference>
<keyword evidence="2" id="KW-0274">FAD</keyword>
<dbReference type="Pfam" id="PF01565">
    <property type="entry name" value="FAD_binding_4"/>
    <property type="match status" value="1"/>
</dbReference>
<dbReference type="GO" id="GO:0016899">
    <property type="term" value="F:oxidoreductase activity, acting on the CH-OH group of donors, oxygen as acceptor"/>
    <property type="evidence" value="ECO:0007669"/>
    <property type="project" value="InterPro"/>
</dbReference>
<evidence type="ECO:0000256" key="3">
    <source>
        <dbReference type="ARBA" id="ARBA00023002"/>
    </source>
</evidence>
<dbReference type="PANTHER" id="PTHR43762:SF1">
    <property type="entry name" value="D-ARABINONO-1,4-LACTONE OXIDASE"/>
    <property type="match status" value="1"/>
</dbReference>
<organism evidence="5 6">
    <name type="scientific">Catenuloplanes niger</name>
    <dbReference type="NCBI Taxonomy" id="587534"/>
    <lineage>
        <taxon>Bacteria</taxon>
        <taxon>Bacillati</taxon>
        <taxon>Actinomycetota</taxon>
        <taxon>Actinomycetes</taxon>
        <taxon>Micromonosporales</taxon>
        <taxon>Micromonosporaceae</taxon>
        <taxon>Catenuloplanes</taxon>
    </lineage>
</organism>
<dbReference type="InterPro" id="IPR016167">
    <property type="entry name" value="FAD-bd_PCMH_sub1"/>
</dbReference>
<evidence type="ECO:0000313" key="5">
    <source>
        <dbReference type="EMBL" id="MDR7328290.1"/>
    </source>
</evidence>
<comment type="caution">
    <text evidence="5">The sequence shown here is derived from an EMBL/GenBank/DDBJ whole genome shotgun (WGS) entry which is preliminary data.</text>
</comment>
<dbReference type="InterPro" id="IPR015213">
    <property type="entry name" value="Cholesterol_OX_subst-bd"/>
</dbReference>
<dbReference type="PANTHER" id="PTHR43762">
    <property type="entry name" value="L-GULONOLACTONE OXIDASE"/>
    <property type="match status" value="1"/>
</dbReference>
<evidence type="ECO:0000256" key="2">
    <source>
        <dbReference type="ARBA" id="ARBA00022827"/>
    </source>
</evidence>
<dbReference type="EMBL" id="JAVDYC010000001">
    <property type="protein sequence ID" value="MDR7328290.1"/>
    <property type="molecule type" value="Genomic_DNA"/>
</dbReference>
<dbReference type="InterPro" id="IPR006094">
    <property type="entry name" value="Oxid_FAD_bind_N"/>
</dbReference>
<evidence type="ECO:0000313" key="6">
    <source>
        <dbReference type="Proteomes" id="UP001183629"/>
    </source>
</evidence>
<keyword evidence="3" id="KW-0560">Oxidoreductase</keyword>
<evidence type="ECO:0000259" key="4">
    <source>
        <dbReference type="PROSITE" id="PS51387"/>
    </source>
</evidence>
<dbReference type="InterPro" id="IPR016164">
    <property type="entry name" value="FAD-linked_Oxase-like_C"/>
</dbReference>
<keyword evidence="6" id="KW-1185">Reference proteome</keyword>
<dbReference type="Gene3D" id="3.40.462.10">
    <property type="entry name" value="FAD-linked oxidases, C-terminal domain"/>
    <property type="match status" value="1"/>
</dbReference>
<dbReference type="InterPro" id="IPR016170">
    <property type="entry name" value="Cytok_DH_C_sf"/>
</dbReference>
<gene>
    <name evidence="5" type="ORF">J2S44_008540</name>
</gene>
<feature type="domain" description="FAD-binding PCMH-type" evidence="4">
    <location>
        <begin position="52"/>
        <end position="254"/>
    </location>
</feature>
<dbReference type="InterPro" id="IPR010031">
    <property type="entry name" value="FAD_lactone_oxidase-like"/>
</dbReference>
<name>A0AAE4A326_9ACTN</name>
<dbReference type="Gene3D" id="3.30.43.10">
    <property type="entry name" value="Uridine Diphospho-n-acetylenolpyruvylglucosamine Reductase, domain 2"/>
    <property type="match status" value="1"/>
</dbReference>
<dbReference type="RefSeq" id="WP_310429360.1">
    <property type="nucleotide sequence ID" value="NZ_JAVDYC010000001.1"/>
</dbReference>
<dbReference type="InterPro" id="IPR016171">
    <property type="entry name" value="Vanillyl_alc_oxidase_C-sub2"/>
</dbReference>
<dbReference type="PROSITE" id="PS51387">
    <property type="entry name" value="FAD_PCMH"/>
    <property type="match status" value="1"/>
</dbReference>
<dbReference type="SUPFAM" id="SSF56176">
    <property type="entry name" value="FAD-binding/transporter-associated domain-like"/>
    <property type="match status" value="1"/>
</dbReference>
<dbReference type="Gene3D" id="3.30.465.10">
    <property type="match status" value="1"/>
</dbReference>
<dbReference type="AlphaFoldDB" id="A0AAE4A326"/>
<dbReference type="InterPro" id="IPR016166">
    <property type="entry name" value="FAD-bd_PCMH"/>
</dbReference>
<protein>
    <submittedName>
        <fullName evidence="5">FAD/FMN-containing dehydrogenase</fullName>
    </submittedName>
</protein>
<evidence type="ECO:0000256" key="1">
    <source>
        <dbReference type="ARBA" id="ARBA00022630"/>
    </source>
</evidence>
<dbReference type="SUPFAM" id="SSF55103">
    <property type="entry name" value="FAD-linked oxidases, C-terminal domain"/>
    <property type="match status" value="1"/>
</dbReference>
<dbReference type="InterPro" id="IPR016169">
    <property type="entry name" value="FAD-bd_PCMH_sub2"/>
</dbReference>
<accession>A0AAE4A326</accession>
<keyword evidence="1" id="KW-0285">Flavoprotein</keyword>
<sequence length="554" mass="58692">MGMSRRTLLSGSAAAGLLWTPLGRLGDPGPAPPGFPAAIPHERRTYLNWSGETVADDVWTASPRTPADVVALANWAHGQGWRLRPHGFRHGWSPLTIAPGDDADVVLLDMTAHLTGMSMAAADEVRVQAGASMDALLAYLEQQGRGLAHCPAPGDLSVGGVLAIGGHGTAIPATGETRAPGTTYGSLSNLVTSVTSVVRDGSSYALRTVPRSAPDAAALLTDLGVICLVEVTMRVGVNTNLRCVSRVDIPADDLFAAPGGTGPNTVESFLAAAGRIEVIWFAFTTHPWLKVWSVAPEQPLGSRPALTPYNYPFSDNIPRPVAEIAGAILSGQYYLAPVLGQLQYTTSAAGLTASLALDLWGPSKNLLLYIKPTTLRVHANGYAVLTRRADVQWVLHAFATEYERLLHAYAAEGRYPVNGAVEIRVTGLDDPADAEVPGAEPPLLSAVTPAPSHPEFDTAVWLDVLTLPGTAHANAFLADLEAFCYATFTGEKALTRVEWSKGWAYTAAAPWTNQTLLDRTIPASFGPSWQRAATELHALDPHGVFRNGFTGGLL</sequence>